<comment type="similarity">
    <text evidence="6">Belongs to the bacterial ribosomal protein bS20 family.</text>
</comment>
<dbReference type="EMBL" id="MFJE01000006">
    <property type="protein sequence ID" value="OGG15028.1"/>
    <property type="molecule type" value="Genomic_DNA"/>
</dbReference>
<evidence type="ECO:0000313" key="7">
    <source>
        <dbReference type="EMBL" id="OGG15028.1"/>
    </source>
</evidence>
<dbReference type="GO" id="GO:1990904">
    <property type="term" value="C:ribonucleoprotein complex"/>
    <property type="evidence" value="ECO:0007669"/>
    <property type="project" value="UniProtKB-KW"/>
</dbReference>
<keyword evidence="3 6" id="KW-0689">Ribosomal protein</keyword>
<evidence type="ECO:0000256" key="5">
    <source>
        <dbReference type="ARBA" id="ARBA00035136"/>
    </source>
</evidence>
<evidence type="ECO:0000256" key="3">
    <source>
        <dbReference type="ARBA" id="ARBA00022980"/>
    </source>
</evidence>
<evidence type="ECO:0000256" key="2">
    <source>
        <dbReference type="ARBA" id="ARBA00022884"/>
    </source>
</evidence>
<proteinExistence type="inferred from homology"/>
<dbReference type="HAMAP" id="MF_00500">
    <property type="entry name" value="Ribosomal_bS20"/>
    <property type="match status" value="1"/>
</dbReference>
<gene>
    <name evidence="6" type="primary">rpsT</name>
    <name evidence="7" type="ORF">A2773_02080</name>
</gene>
<evidence type="ECO:0000313" key="8">
    <source>
        <dbReference type="Proteomes" id="UP000177383"/>
    </source>
</evidence>
<reference evidence="7 8" key="1">
    <citation type="journal article" date="2016" name="Nat. Commun.">
        <title>Thousands of microbial genomes shed light on interconnected biogeochemical processes in an aquifer system.</title>
        <authorList>
            <person name="Anantharaman K."/>
            <person name="Brown C.T."/>
            <person name="Hug L.A."/>
            <person name="Sharon I."/>
            <person name="Castelle C.J."/>
            <person name="Probst A.J."/>
            <person name="Thomas B.C."/>
            <person name="Singh A."/>
            <person name="Wilkins M.J."/>
            <person name="Karaoz U."/>
            <person name="Brodie E.L."/>
            <person name="Williams K.H."/>
            <person name="Hubbard S.S."/>
            <person name="Banfield J.F."/>
        </authorList>
    </citation>
    <scope>NUCLEOTIDE SEQUENCE [LARGE SCALE GENOMIC DNA]</scope>
</reference>
<dbReference type="GO" id="GO:0005840">
    <property type="term" value="C:ribosome"/>
    <property type="evidence" value="ECO:0007669"/>
    <property type="project" value="UniProtKB-KW"/>
</dbReference>
<dbReference type="GO" id="GO:0003735">
    <property type="term" value="F:structural constituent of ribosome"/>
    <property type="evidence" value="ECO:0007669"/>
    <property type="project" value="InterPro"/>
</dbReference>
<evidence type="ECO:0000256" key="4">
    <source>
        <dbReference type="ARBA" id="ARBA00023274"/>
    </source>
</evidence>
<keyword evidence="1 6" id="KW-0699">rRNA-binding</keyword>
<dbReference type="NCBIfam" id="TIGR00029">
    <property type="entry name" value="S20"/>
    <property type="match status" value="1"/>
</dbReference>
<organism evidence="7 8">
    <name type="scientific">Candidatus Gottesmanbacteria bacterium RIFCSPHIGHO2_01_FULL_39_10</name>
    <dbReference type="NCBI Taxonomy" id="1798375"/>
    <lineage>
        <taxon>Bacteria</taxon>
        <taxon>Candidatus Gottesmaniibacteriota</taxon>
    </lineage>
</organism>
<protein>
    <recommendedName>
        <fullName evidence="5 6">Small ribosomal subunit protein bS20</fullName>
    </recommendedName>
</protein>
<dbReference type="GO" id="GO:0006412">
    <property type="term" value="P:translation"/>
    <property type="evidence" value="ECO:0007669"/>
    <property type="project" value="UniProtKB-UniRule"/>
</dbReference>
<dbReference type="SUPFAM" id="SSF46992">
    <property type="entry name" value="Ribosomal protein S20"/>
    <property type="match status" value="1"/>
</dbReference>
<dbReference type="Pfam" id="PF01649">
    <property type="entry name" value="Ribosomal_S20p"/>
    <property type="match status" value="1"/>
</dbReference>
<accession>A0A1F5ZRG0</accession>
<sequence length="81" mass="9500">MPIIKSAKKKERQDKKRRAINLRQKQKTLELIRSYRKKPTPLALRKLSSALDLTAKKHIFHSKKAARLKSRLSKLLKKKSP</sequence>
<keyword evidence="4 6" id="KW-0687">Ribonucleoprotein</keyword>
<dbReference type="Proteomes" id="UP000177383">
    <property type="component" value="Unassembled WGS sequence"/>
</dbReference>
<dbReference type="InterPro" id="IPR036510">
    <property type="entry name" value="Ribosomal_bS20_sf"/>
</dbReference>
<dbReference type="STRING" id="1798375.A2773_02080"/>
<name>A0A1F5ZRG0_9BACT</name>
<evidence type="ECO:0000256" key="6">
    <source>
        <dbReference type="HAMAP-Rule" id="MF_00500"/>
    </source>
</evidence>
<dbReference type="InterPro" id="IPR002583">
    <property type="entry name" value="Ribosomal_bS20"/>
</dbReference>
<dbReference type="GO" id="GO:0019843">
    <property type="term" value="F:rRNA binding"/>
    <property type="evidence" value="ECO:0007669"/>
    <property type="project" value="UniProtKB-UniRule"/>
</dbReference>
<keyword evidence="2 6" id="KW-0694">RNA-binding</keyword>
<evidence type="ECO:0000256" key="1">
    <source>
        <dbReference type="ARBA" id="ARBA00022730"/>
    </source>
</evidence>
<comment type="function">
    <text evidence="6">Binds directly to 16S ribosomal RNA.</text>
</comment>
<dbReference type="Gene3D" id="1.20.58.110">
    <property type="entry name" value="Ribosomal protein S20"/>
    <property type="match status" value="1"/>
</dbReference>
<comment type="caution">
    <text evidence="7">The sequence shown here is derived from an EMBL/GenBank/DDBJ whole genome shotgun (WGS) entry which is preliminary data.</text>
</comment>
<dbReference type="AlphaFoldDB" id="A0A1F5ZRG0"/>